<dbReference type="InterPro" id="IPR026881">
    <property type="entry name" value="WYL_dom"/>
</dbReference>
<dbReference type="PANTHER" id="PTHR34580:SF1">
    <property type="entry name" value="PROTEIN PAFC"/>
    <property type="match status" value="1"/>
</dbReference>
<dbReference type="AlphaFoldDB" id="A0A8J7KBT2"/>
<dbReference type="PROSITE" id="PS52050">
    <property type="entry name" value="WYL"/>
    <property type="match status" value="1"/>
</dbReference>
<dbReference type="PANTHER" id="PTHR34580">
    <property type="match status" value="1"/>
</dbReference>
<reference evidence="2" key="1">
    <citation type="submission" date="2020-11" db="EMBL/GenBank/DDBJ databases">
        <title>Multidrug resistant novel bacterium Savagea serpentis sp. nov., isolated from the scats of a vine snake (Ahaetulla nasuta).</title>
        <authorList>
            <person name="Venkata Ramana V."/>
            <person name="Vikas Patil S."/>
            <person name="Yogita Lugani V."/>
        </authorList>
    </citation>
    <scope>NUCLEOTIDE SEQUENCE</scope>
    <source>
        <strain evidence="2">SN6</strain>
    </source>
</reference>
<name>A0A8J7KBT2_9BACL</name>
<protein>
    <submittedName>
        <fullName evidence="2">WYL domain-containing protein</fullName>
    </submittedName>
</protein>
<dbReference type="RefSeq" id="WP_194562160.1">
    <property type="nucleotide sequence ID" value="NZ_JADKPV010000001.1"/>
</dbReference>
<evidence type="ECO:0000313" key="2">
    <source>
        <dbReference type="EMBL" id="MBF4500737.1"/>
    </source>
</evidence>
<keyword evidence="3" id="KW-1185">Reference proteome</keyword>
<evidence type="ECO:0000313" key="3">
    <source>
        <dbReference type="Proteomes" id="UP000622653"/>
    </source>
</evidence>
<gene>
    <name evidence="2" type="ORF">IRY55_05105</name>
</gene>
<organism evidence="2 3">
    <name type="scientific">Savagea serpentis</name>
    <dbReference type="NCBI Taxonomy" id="2785297"/>
    <lineage>
        <taxon>Bacteria</taxon>
        <taxon>Bacillati</taxon>
        <taxon>Bacillota</taxon>
        <taxon>Bacilli</taxon>
        <taxon>Bacillales</taxon>
        <taxon>Caryophanaceae</taxon>
        <taxon>Savagea</taxon>
    </lineage>
</organism>
<dbReference type="Pfam" id="PF13280">
    <property type="entry name" value="WYL"/>
    <property type="match status" value="1"/>
</dbReference>
<evidence type="ECO:0000259" key="1">
    <source>
        <dbReference type="Pfam" id="PF13280"/>
    </source>
</evidence>
<dbReference type="EMBL" id="JADKPV010000001">
    <property type="protein sequence ID" value="MBF4500737.1"/>
    <property type="molecule type" value="Genomic_DNA"/>
</dbReference>
<accession>A0A8J7KBT2</accession>
<sequence length="340" mass="40678">MDSHSTYLLYTLLVLKKYSHSEKMLTTGNIMEYIQEDFELEKKLDRRTVAKHLNILKQLHLHSEDLKEPIFPYELVQEGRTYYLRSNFEQSEVKMLCDAVASSRFIPKKYSEQLIQKLGALVGQNYISQYANRIQFKDDTEKEYNASLFYNIEQVSEAIKQGRAIEFDYYKYNLKKELVPFNGTDMDRRKVYPYYLIWTLNHYYVMCRYENYEKEYFLRLDKMKNIDILKEKVESLPASFDIHTYTRNQVFMFGGKAEPIRFRCKCSILGPVIDFFGEDVEIRPMDEEHFQVRIETSQQSIFYWLVQYAGSIDQIEPAELRERYIQQLKTALHMNEEGAD</sequence>
<proteinExistence type="predicted"/>
<dbReference type="InterPro" id="IPR051534">
    <property type="entry name" value="CBASS_pafABC_assoc_protein"/>
</dbReference>
<feature type="domain" description="WYL" evidence="1">
    <location>
        <begin position="152"/>
        <end position="227"/>
    </location>
</feature>
<dbReference type="Proteomes" id="UP000622653">
    <property type="component" value="Unassembled WGS sequence"/>
</dbReference>
<comment type="caution">
    <text evidence="2">The sequence shown here is derived from an EMBL/GenBank/DDBJ whole genome shotgun (WGS) entry which is preliminary data.</text>
</comment>